<accession>A0A916RCF5</accession>
<dbReference type="Pfam" id="PF03547">
    <property type="entry name" value="Mem_trans"/>
    <property type="match status" value="1"/>
</dbReference>
<keyword evidence="6 7" id="KW-0472">Membrane</keyword>
<feature type="transmembrane region" description="Helical" evidence="7">
    <location>
        <begin position="290"/>
        <end position="313"/>
    </location>
</feature>
<feature type="transmembrane region" description="Helical" evidence="7">
    <location>
        <begin position="6"/>
        <end position="22"/>
    </location>
</feature>
<dbReference type="EMBL" id="BMKB01000003">
    <property type="protein sequence ID" value="GGA49731.1"/>
    <property type="molecule type" value="Genomic_DNA"/>
</dbReference>
<protein>
    <submittedName>
        <fullName evidence="8">Malonate transporter</fullName>
    </submittedName>
</protein>
<dbReference type="InterPro" id="IPR004776">
    <property type="entry name" value="Mem_transp_PIN-like"/>
</dbReference>
<dbReference type="PANTHER" id="PTHR36838:SF1">
    <property type="entry name" value="SLR1864 PROTEIN"/>
    <property type="match status" value="1"/>
</dbReference>
<dbReference type="Proteomes" id="UP000596977">
    <property type="component" value="Unassembled WGS sequence"/>
</dbReference>
<comment type="subcellular location">
    <subcellularLocation>
        <location evidence="1">Membrane</location>
        <topology evidence="1">Multi-pass membrane protein</topology>
    </subcellularLocation>
</comment>
<feature type="transmembrane region" description="Helical" evidence="7">
    <location>
        <begin position="95"/>
        <end position="114"/>
    </location>
</feature>
<keyword evidence="4 7" id="KW-0812">Transmembrane</keyword>
<evidence type="ECO:0000256" key="5">
    <source>
        <dbReference type="ARBA" id="ARBA00022989"/>
    </source>
</evidence>
<feature type="transmembrane region" description="Helical" evidence="7">
    <location>
        <begin position="65"/>
        <end position="88"/>
    </location>
</feature>
<evidence type="ECO:0000256" key="4">
    <source>
        <dbReference type="ARBA" id="ARBA00022692"/>
    </source>
</evidence>
<keyword evidence="9" id="KW-1185">Reference proteome</keyword>
<dbReference type="GO" id="GO:0016020">
    <property type="term" value="C:membrane"/>
    <property type="evidence" value="ECO:0007669"/>
    <property type="project" value="UniProtKB-SubCell"/>
</dbReference>
<feature type="transmembrane region" description="Helical" evidence="7">
    <location>
        <begin position="126"/>
        <end position="146"/>
    </location>
</feature>
<dbReference type="RefSeq" id="WP_127074295.1">
    <property type="nucleotide sequence ID" value="NZ_BMKB01000003.1"/>
</dbReference>
<keyword evidence="5 7" id="KW-1133">Transmembrane helix</keyword>
<organism evidence="8 9">
    <name type="scientific">Pelagibacterium lentulum</name>
    <dbReference type="NCBI Taxonomy" id="2029865"/>
    <lineage>
        <taxon>Bacteria</taxon>
        <taxon>Pseudomonadati</taxon>
        <taxon>Pseudomonadota</taxon>
        <taxon>Alphaproteobacteria</taxon>
        <taxon>Hyphomicrobiales</taxon>
        <taxon>Devosiaceae</taxon>
        <taxon>Pelagibacterium</taxon>
    </lineage>
</organism>
<keyword evidence="3" id="KW-1003">Cell membrane</keyword>
<dbReference type="PANTHER" id="PTHR36838">
    <property type="entry name" value="AUXIN EFFLUX CARRIER FAMILY PROTEIN"/>
    <property type="match status" value="1"/>
</dbReference>
<name>A0A916RCF5_9HYPH</name>
<dbReference type="GO" id="GO:0055085">
    <property type="term" value="P:transmembrane transport"/>
    <property type="evidence" value="ECO:0007669"/>
    <property type="project" value="InterPro"/>
</dbReference>
<evidence type="ECO:0000313" key="9">
    <source>
        <dbReference type="Proteomes" id="UP000596977"/>
    </source>
</evidence>
<evidence type="ECO:0000256" key="2">
    <source>
        <dbReference type="ARBA" id="ARBA00022448"/>
    </source>
</evidence>
<feature type="transmembrane region" description="Helical" evidence="7">
    <location>
        <begin position="199"/>
        <end position="219"/>
    </location>
</feature>
<feature type="transmembrane region" description="Helical" evidence="7">
    <location>
        <begin position="34"/>
        <end position="53"/>
    </location>
</feature>
<reference evidence="8 9" key="1">
    <citation type="journal article" date="2014" name="Int. J. Syst. Evol. Microbiol.">
        <title>Complete genome sequence of Corynebacterium casei LMG S-19264T (=DSM 44701T), isolated from a smear-ripened cheese.</title>
        <authorList>
            <consortium name="US DOE Joint Genome Institute (JGI-PGF)"/>
            <person name="Walter F."/>
            <person name="Albersmeier A."/>
            <person name="Kalinowski J."/>
            <person name="Ruckert C."/>
        </authorList>
    </citation>
    <scope>NUCLEOTIDE SEQUENCE [LARGE SCALE GENOMIC DNA]</scope>
    <source>
        <strain evidence="8 9">CGMCC 1.15896</strain>
    </source>
</reference>
<dbReference type="AlphaFoldDB" id="A0A916RCF5"/>
<proteinExistence type="predicted"/>
<evidence type="ECO:0000256" key="6">
    <source>
        <dbReference type="ARBA" id="ARBA00023136"/>
    </source>
</evidence>
<evidence type="ECO:0000256" key="3">
    <source>
        <dbReference type="ARBA" id="ARBA00022475"/>
    </source>
</evidence>
<comment type="caution">
    <text evidence="8">The sequence shown here is derived from an EMBL/GenBank/DDBJ whole genome shotgun (WGS) entry which is preliminary data.</text>
</comment>
<feature type="transmembrane region" description="Helical" evidence="7">
    <location>
        <begin position="231"/>
        <end position="251"/>
    </location>
</feature>
<keyword evidence="2" id="KW-0813">Transport</keyword>
<sequence>MLSILTITGPIFILIGLGFGAVRGKVLSKPDMRPLSLFVLHFAVPAVVFRTVSSRPVYEVFNPGFIAAYTLGSLAVFFFGLFIARAVLKKDLSTAAIMGLGVSLSNSAFIGYPVAAGVLGEQAASILVQCMIVENVLMMPLALALAEAGSGKNRRWIAMLSDTAQRLARNPIIIAMLLGAIVSMVGFDLPEPITVSVNMLASVAAPAALFVIGGTLVGLPLKGMAGDVSKIVSGKLLLHPLLVFTALWFMPGIPNEMMIAGVLFASVPMLSIYPILGLRYGLDALCATSMLVATVAAFFTISALIFVLTMIGATAQ</sequence>
<gene>
    <name evidence="8" type="ORF">GCM10011499_19540</name>
</gene>
<evidence type="ECO:0000313" key="8">
    <source>
        <dbReference type="EMBL" id="GGA49731.1"/>
    </source>
</evidence>
<feature type="transmembrane region" description="Helical" evidence="7">
    <location>
        <begin position="257"/>
        <end position="278"/>
    </location>
</feature>
<evidence type="ECO:0000256" key="1">
    <source>
        <dbReference type="ARBA" id="ARBA00004141"/>
    </source>
</evidence>
<evidence type="ECO:0000256" key="7">
    <source>
        <dbReference type="SAM" id="Phobius"/>
    </source>
</evidence>
<dbReference type="OrthoDB" id="9810457at2"/>
<feature type="transmembrane region" description="Helical" evidence="7">
    <location>
        <begin position="167"/>
        <end position="187"/>
    </location>
</feature>